<name>A0A4R2PIZ1_RHOSA</name>
<dbReference type="InterPro" id="IPR050833">
    <property type="entry name" value="Poly_Biosynth_Transport"/>
</dbReference>
<feature type="transmembrane region" description="Helical" evidence="6">
    <location>
        <begin position="394"/>
        <end position="425"/>
    </location>
</feature>
<feature type="transmembrane region" description="Helical" evidence="6">
    <location>
        <begin position="197"/>
        <end position="216"/>
    </location>
</feature>
<feature type="transmembrane region" description="Helical" evidence="6">
    <location>
        <begin position="59"/>
        <end position="82"/>
    </location>
</feature>
<evidence type="ECO:0000256" key="5">
    <source>
        <dbReference type="ARBA" id="ARBA00023136"/>
    </source>
</evidence>
<evidence type="ECO:0000256" key="4">
    <source>
        <dbReference type="ARBA" id="ARBA00022989"/>
    </source>
</evidence>
<feature type="transmembrane region" description="Helical" evidence="6">
    <location>
        <begin position="169"/>
        <end position="191"/>
    </location>
</feature>
<comment type="subcellular location">
    <subcellularLocation>
        <location evidence="1">Cell membrane</location>
        <topology evidence="1">Multi-pass membrane protein</topology>
    </subcellularLocation>
</comment>
<feature type="transmembrane region" description="Helical" evidence="6">
    <location>
        <begin position="103"/>
        <end position="123"/>
    </location>
</feature>
<dbReference type="AlphaFoldDB" id="A0A4R2PIZ1"/>
<feature type="transmembrane region" description="Helical" evidence="6">
    <location>
        <begin position="349"/>
        <end position="374"/>
    </location>
</feature>
<dbReference type="GO" id="GO:0005886">
    <property type="term" value="C:plasma membrane"/>
    <property type="evidence" value="ECO:0007669"/>
    <property type="project" value="UniProtKB-SubCell"/>
</dbReference>
<keyword evidence="4 6" id="KW-1133">Transmembrane helix</keyword>
<keyword evidence="8" id="KW-1185">Reference proteome</keyword>
<feature type="transmembrane region" description="Helical" evidence="6">
    <location>
        <begin position="25"/>
        <end position="47"/>
    </location>
</feature>
<dbReference type="PANTHER" id="PTHR30250">
    <property type="entry name" value="PST FAMILY PREDICTED COLANIC ACID TRANSPORTER"/>
    <property type="match status" value="1"/>
</dbReference>
<evidence type="ECO:0000313" key="8">
    <source>
        <dbReference type="Proteomes" id="UP000295399"/>
    </source>
</evidence>
<dbReference type="InParanoid" id="A0A4R2PIZ1"/>
<dbReference type="OrthoDB" id="5785171at2"/>
<evidence type="ECO:0000256" key="3">
    <source>
        <dbReference type="ARBA" id="ARBA00022692"/>
    </source>
</evidence>
<dbReference type="EMBL" id="SLXO01000004">
    <property type="protein sequence ID" value="TCP35287.1"/>
    <property type="molecule type" value="Genomic_DNA"/>
</dbReference>
<evidence type="ECO:0000256" key="1">
    <source>
        <dbReference type="ARBA" id="ARBA00004651"/>
    </source>
</evidence>
<keyword evidence="2" id="KW-1003">Cell membrane</keyword>
<feature type="transmembrane region" description="Helical" evidence="6">
    <location>
        <begin position="318"/>
        <end position="342"/>
    </location>
</feature>
<proteinExistence type="predicted"/>
<dbReference type="Proteomes" id="UP000295399">
    <property type="component" value="Unassembled WGS sequence"/>
</dbReference>
<dbReference type="RefSeq" id="WP_132708188.1">
    <property type="nucleotide sequence ID" value="NZ_JACIGF010000004.1"/>
</dbReference>
<dbReference type="PANTHER" id="PTHR30250:SF11">
    <property type="entry name" value="O-ANTIGEN TRANSPORTER-RELATED"/>
    <property type="match status" value="1"/>
</dbReference>
<feature type="transmembrane region" description="Helical" evidence="6">
    <location>
        <begin position="129"/>
        <end position="149"/>
    </location>
</feature>
<keyword evidence="5 6" id="KW-0472">Membrane</keyword>
<protein>
    <submittedName>
        <fullName evidence="7">O-antigen/teichoic acid export membrane protein</fullName>
    </submittedName>
</protein>
<organism evidence="7 8">
    <name type="scientific">Rhodothalassium salexigens DSM 2132</name>
    <dbReference type="NCBI Taxonomy" id="1188247"/>
    <lineage>
        <taxon>Bacteria</taxon>
        <taxon>Pseudomonadati</taxon>
        <taxon>Pseudomonadota</taxon>
        <taxon>Alphaproteobacteria</taxon>
        <taxon>Rhodothalassiales</taxon>
        <taxon>Rhodothalassiaceae</taxon>
        <taxon>Rhodothalassium</taxon>
    </lineage>
</organism>
<evidence type="ECO:0000256" key="2">
    <source>
        <dbReference type="ARBA" id="ARBA00022475"/>
    </source>
</evidence>
<comment type="caution">
    <text evidence="7">The sequence shown here is derived from an EMBL/GenBank/DDBJ whole genome shotgun (WGS) entry which is preliminary data.</text>
</comment>
<accession>A0A4R2PIZ1</accession>
<dbReference type="Pfam" id="PF13440">
    <property type="entry name" value="Polysacc_synt_3"/>
    <property type="match status" value="1"/>
</dbReference>
<sequence>MTDDPPAPPAGASDQRTARVGLLRAGAWSLVLKAGNLLLGLGLSVALARLMGPSAYGHYAFALAIVMMLALLARLGLPALTLRETAQALARGDGGHYRGIWRWALVAVGVLSGIAATGAGLVAVTLDGVRAQAVLAGLALVPLVALLRLADARARGQGRILAGQIPDGLLRPALLLTLALAAATIAGPTALTPSRVIAGHALAAGIALAVGLALLRRDRPAGAALAPVFEHRRWARAVLPLGLIAGLQVVNMHADLILLGLFRPAEEVGLYRVAAQAALLIGAGQQALNMVTTPQFARLAAADNRPGLQRVATLNARLAAALSLPVAALFVLGGEPVLAVLFGAQYAPAVGALAILCLGQVASAAVGGVGHLLNMTGNEAVNARTLAATMTLNLALNLALIPAFGMAGAATATTLSLALLNAVLWRAAKARVGVRCDPF</sequence>
<evidence type="ECO:0000313" key="7">
    <source>
        <dbReference type="EMBL" id="TCP35287.1"/>
    </source>
</evidence>
<gene>
    <name evidence="7" type="ORF">EV659_104138</name>
</gene>
<reference evidence="7 8" key="1">
    <citation type="submission" date="2019-03" db="EMBL/GenBank/DDBJ databases">
        <title>Genomic Encyclopedia of Type Strains, Phase IV (KMG-IV): sequencing the most valuable type-strain genomes for metagenomic binning, comparative biology and taxonomic classification.</title>
        <authorList>
            <person name="Goeker M."/>
        </authorList>
    </citation>
    <scope>NUCLEOTIDE SEQUENCE [LARGE SCALE GENOMIC DNA]</scope>
    <source>
        <strain evidence="7 8">DSM 2132</strain>
    </source>
</reference>
<evidence type="ECO:0000256" key="6">
    <source>
        <dbReference type="SAM" id="Phobius"/>
    </source>
</evidence>
<keyword evidence="3 6" id="KW-0812">Transmembrane</keyword>